<dbReference type="EMBL" id="CM044703">
    <property type="protein sequence ID" value="KAI5672826.1"/>
    <property type="molecule type" value="Genomic_DNA"/>
</dbReference>
<protein>
    <submittedName>
        <fullName evidence="1">Uncharacterized protein</fullName>
    </submittedName>
</protein>
<name>A0ACC0BJH9_CATRO</name>
<evidence type="ECO:0000313" key="1">
    <source>
        <dbReference type="EMBL" id="KAI5672826.1"/>
    </source>
</evidence>
<comment type="caution">
    <text evidence="1">The sequence shown here is derived from an EMBL/GenBank/DDBJ whole genome shotgun (WGS) entry which is preliminary data.</text>
</comment>
<gene>
    <name evidence="1" type="ORF">M9H77_13190</name>
</gene>
<accession>A0ACC0BJH9</accession>
<organism evidence="1 2">
    <name type="scientific">Catharanthus roseus</name>
    <name type="common">Madagascar periwinkle</name>
    <name type="synonym">Vinca rosea</name>
    <dbReference type="NCBI Taxonomy" id="4058"/>
    <lineage>
        <taxon>Eukaryota</taxon>
        <taxon>Viridiplantae</taxon>
        <taxon>Streptophyta</taxon>
        <taxon>Embryophyta</taxon>
        <taxon>Tracheophyta</taxon>
        <taxon>Spermatophyta</taxon>
        <taxon>Magnoliopsida</taxon>
        <taxon>eudicotyledons</taxon>
        <taxon>Gunneridae</taxon>
        <taxon>Pentapetalae</taxon>
        <taxon>asterids</taxon>
        <taxon>lamiids</taxon>
        <taxon>Gentianales</taxon>
        <taxon>Apocynaceae</taxon>
        <taxon>Rauvolfioideae</taxon>
        <taxon>Vinceae</taxon>
        <taxon>Catharanthinae</taxon>
        <taxon>Catharanthus</taxon>
    </lineage>
</organism>
<dbReference type="Proteomes" id="UP001060085">
    <property type="component" value="Linkage Group LG03"/>
</dbReference>
<keyword evidence="2" id="KW-1185">Reference proteome</keyword>
<evidence type="ECO:0000313" key="2">
    <source>
        <dbReference type="Proteomes" id="UP001060085"/>
    </source>
</evidence>
<sequence length="140" mass="15451">MGKRSREPSNGAFFATPSRVSPIVRLSSVKSLKEVWVKPQRRRYVPGNGSLYATGDSCYESGNGIYIPDMGKCSAQNKKEVVDLSQRPTRRASAKSLKNSNCCSMSSALKSLNEVIRAQLESGTFADRPTEKDENPRALY</sequence>
<reference evidence="2" key="1">
    <citation type="journal article" date="2023" name="Nat. Plants">
        <title>Single-cell RNA sequencing provides a high-resolution roadmap for understanding the multicellular compartmentation of specialized metabolism.</title>
        <authorList>
            <person name="Sun S."/>
            <person name="Shen X."/>
            <person name="Li Y."/>
            <person name="Li Y."/>
            <person name="Wang S."/>
            <person name="Li R."/>
            <person name="Zhang H."/>
            <person name="Shen G."/>
            <person name="Guo B."/>
            <person name="Wei J."/>
            <person name="Xu J."/>
            <person name="St-Pierre B."/>
            <person name="Chen S."/>
            <person name="Sun C."/>
        </authorList>
    </citation>
    <scope>NUCLEOTIDE SEQUENCE [LARGE SCALE GENOMIC DNA]</scope>
</reference>
<proteinExistence type="predicted"/>